<gene>
    <name evidence="5" type="ORF">BBI10_25260</name>
</gene>
<dbReference type="CDD" id="cd01356">
    <property type="entry name" value="AcnX_swivel"/>
    <property type="match status" value="1"/>
</dbReference>
<accession>A0A1C2D9T3</accession>
<name>A0A1C2D9T3_9PSED</name>
<dbReference type="OrthoDB" id="1550274at2"/>
<dbReference type="Gene3D" id="3.50.30.10">
    <property type="entry name" value="Phosphohistidine domain"/>
    <property type="match status" value="1"/>
</dbReference>
<evidence type="ECO:0000256" key="1">
    <source>
        <dbReference type="ARBA" id="ARBA00023004"/>
    </source>
</evidence>
<dbReference type="SUPFAM" id="SSF52016">
    <property type="entry name" value="LeuD/IlvD-like"/>
    <property type="match status" value="1"/>
</dbReference>
<feature type="domain" description="Phosphomevalonate dehydratase large subunit-like" evidence="4">
    <location>
        <begin position="162"/>
        <end position="563"/>
    </location>
</feature>
<dbReference type="InterPro" id="IPR012047">
    <property type="entry name" value="AcnX"/>
</dbReference>
<dbReference type="InterPro" id="IPR002840">
    <property type="entry name" value="PMDh-S-like_dom"/>
</dbReference>
<dbReference type="PIRSF" id="PIRSF036630">
    <property type="entry name" value="UCP036630"/>
    <property type="match status" value="1"/>
</dbReference>
<evidence type="ECO:0000313" key="5">
    <source>
        <dbReference type="EMBL" id="OCX11494.1"/>
    </source>
</evidence>
<evidence type="ECO:0000259" key="4">
    <source>
        <dbReference type="Pfam" id="PF04412"/>
    </source>
</evidence>
<evidence type="ECO:0000313" key="6">
    <source>
        <dbReference type="Proteomes" id="UP000095143"/>
    </source>
</evidence>
<dbReference type="AlphaFoldDB" id="A0A1C2D9T3"/>
<dbReference type="PANTHER" id="PTHR36577">
    <property type="entry name" value="DUF521 DOMAIN PROTEIN (AFU_ORTHOLOGUE AFUA_6G00490)"/>
    <property type="match status" value="1"/>
</dbReference>
<comment type="caution">
    <text evidence="5">The sequence shown here is derived from an EMBL/GenBank/DDBJ whole genome shotgun (WGS) entry which is preliminary data.</text>
</comment>
<evidence type="ECO:0000259" key="3">
    <source>
        <dbReference type="Pfam" id="PF01989"/>
    </source>
</evidence>
<keyword evidence="2" id="KW-0456">Lyase</keyword>
<evidence type="ECO:0000256" key="2">
    <source>
        <dbReference type="ARBA" id="ARBA00023239"/>
    </source>
</evidence>
<feature type="domain" description="Phosphomevalonate dehydratase small subunit-like" evidence="3">
    <location>
        <begin position="27"/>
        <end position="111"/>
    </location>
</feature>
<dbReference type="InterPro" id="IPR007506">
    <property type="entry name" value="PMDh-L-like_dom"/>
</dbReference>
<dbReference type="CDD" id="cd01355">
    <property type="entry name" value="AcnX"/>
    <property type="match status" value="1"/>
</dbReference>
<dbReference type="GO" id="GO:0016829">
    <property type="term" value="F:lyase activity"/>
    <property type="evidence" value="ECO:0007669"/>
    <property type="project" value="UniProtKB-KW"/>
</dbReference>
<dbReference type="RefSeq" id="WP_065992819.1">
    <property type="nucleotide sequence ID" value="NZ_MDEN01000069.1"/>
</dbReference>
<organism evidence="5 6">
    <name type="scientific">Pseudomonas graminis</name>
    <dbReference type="NCBI Taxonomy" id="158627"/>
    <lineage>
        <taxon>Bacteria</taxon>
        <taxon>Pseudomonadati</taxon>
        <taxon>Pseudomonadota</taxon>
        <taxon>Gammaproteobacteria</taxon>
        <taxon>Pseudomonadales</taxon>
        <taxon>Pseudomonadaceae</taxon>
        <taxon>Pseudomonas</taxon>
    </lineage>
</organism>
<sequence>MSEVSLNGRCLVAGSAQGELLYADVGLSFWGGVEPFTGEVIDRHHPLSGQFINGRVLAIPSGRGSCTGSSVLLELMLNGHAPAALVFERVEDILTLGVLIAEQMFGHSIPVISLDEAGFAALRNVAFVRVEDDRVSGFAWLPPPLPRDQKSLIRQRPITQISLTETDQGFLDGAYGKAAQVAMGIILRMAELQGATELLDITQAHIDGCIYTGPASLRFARQLVAWGAKVRVPTTLNSISVDKRRWRELGVDPALGEPASQLGDAYLEMGARVSFTCAPYLLDSAPELGEQIVWAESNAVVYANSVIGARTLKYPDYLDICIALTGRAPKIGCHLTQQRLATLRIDVPTLDGLDDSFYPLLGYHVGLLCGATIPVICGLEHKAPTLDDLKAFGAAFATTSAAPMFHIAGVTPEATTAELALGGQAPEQTLSVSPADLLHSWRELNSAQTPQVDAVTLGNPHFSLSECAMLAHLCGNQRKHDNVAIVVTCGRATLERAQRAGYVDTLENFGVQFVTDTCWCMLGEPVIPPTARNLMTNSGKYAHYAPGLVGRRVHFASLAECVDSAITGVASGRLPAWLMAAHQAEVSADV</sequence>
<reference evidence="5 6" key="1">
    <citation type="submission" date="2016-08" db="EMBL/GenBank/DDBJ databases">
        <title>Whole genome sequence of Pseudomonas graminis strain UASWS1507, a potential biological control agent for agriculture.</title>
        <authorList>
            <person name="Crovadore J."/>
            <person name="Calmin G."/>
            <person name="Chablais R."/>
            <person name="Cochard B."/>
            <person name="Lefort F."/>
        </authorList>
    </citation>
    <scope>NUCLEOTIDE SEQUENCE [LARGE SCALE GENOMIC DNA]</scope>
    <source>
        <strain evidence="5 6">UASWS1507</strain>
    </source>
</reference>
<proteinExistence type="predicted"/>
<dbReference type="Pfam" id="PF04412">
    <property type="entry name" value="AcnX"/>
    <property type="match status" value="1"/>
</dbReference>
<dbReference type="PANTHER" id="PTHR36577:SF3">
    <property type="entry name" value="DUF521 DOMAIN PROTEIN (AFU_ORTHOLOGUE AFUA_6G00490)"/>
    <property type="match status" value="1"/>
</dbReference>
<dbReference type="Proteomes" id="UP000095143">
    <property type="component" value="Unassembled WGS sequence"/>
</dbReference>
<evidence type="ECO:0008006" key="7">
    <source>
        <dbReference type="Google" id="ProtNLM"/>
    </source>
</evidence>
<protein>
    <recommendedName>
        <fullName evidence="7">DUF521 domain-containing protein</fullName>
    </recommendedName>
</protein>
<keyword evidence="1" id="KW-0408">Iron</keyword>
<dbReference type="Pfam" id="PF01989">
    <property type="entry name" value="AcnX_swivel_put"/>
    <property type="match status" value="1"/>
</dbReference>
<dbReference type="EMBL" id="MDEN01000069">
    <property type="protein sequence ID" value="OCX11494.1"/>
    <property type="molecule type" value="Genomic_DNA"/>
</dbReference>